<evidence type="ECO:0000313" key="3">
    <source>
        <dbReference type="Proteomes" id="UP000321224"/>
    </source>
</evidence>
<dbReference type="Proteomes" id="UP000321224">
    <property type="component" value="Unassembled WGS sequence"/>
</dbReference>
<sequence>MKTKFMAPRGTGDHIAPRARAQFLTERPEAGSHSSPPRVRLESGLPNPLPITQRND</sequence>
<accession>A0A511HLD5</accession>
<gene>
    <name evidence="2" type="ORF">MVI01_60290</name>
</gene>
<comment type="caution">
    <text evidence="2">The sequence shown here is derived from an EMBL/GenBank/DDBJ whole genome shotgun (WGS) entry which is preliminary data.</text>
</comment>
<protein>
    <submittedName>
        <fullName evidence="2">Uncharacterized protein</fullName>
    </submittedName>
</protein>
<proteinExistence type="predicted"/>
<organism evidence="2 3">
    <name type="scientific">Myxococcus virescens</name>
    <dbReference type="NCBI Taxonomy" id="83456"/>
    <lineage>
        <taxon>Bacteria</taxon>
        <taxon>Pseudomonadati</taxon>
        <taxon>Myxococcota</taxon>
        <taxon>Myxococcia</taxon>
        <taxon>Myxococcales</taxon>
        <taxon>Cystobacterineae</taxon>
        <taxon>Myxococcaceae</taxon>
        <taxon>Myxococcus</taxon>
    </lineage>
</organism>
<dbReference type="EMBL" id="BJVY01000044">
    <property type="protein sequence ID" value="GEL74245.1"/>
    <property type="molecule type" value="Genomic_DNA"/>
</dbReference>
<reference evidence="2 3" key="1">
    <citation type="submission" date="2019-07" db="EMBL/GenBank/DDBJ databases">
        <title>Whole genome shotgun sequence of Myxococcus virescens NBRC 100334.</title>
        <authorList>
            <person name="Hosoyama A."/>
            <person name="Uohara A."/>
            <person name="Ohji S."/>
            <person name="Ichikawa N."/>
        </authorList>
    </citation>
    <scope>NUCLEOTIDE SEQUENCE [LARGE SCALE GENOMIC DNA]</scope>
    <source>
        <strain evidence="2 3">NBRC 100334</strain>
    </source>
</reference>
<feature type="region of interest" description="Disordered" evidence="1">
    <location>
        <begin position="24"/>
        <end position="56"/>
    </location>
</feature>
<evidence type="ECO:0000313" key="2">
    <source>
        <dbReference type="EMBL" id="GEL74245.1"/>
    </source>
</evidence>
<dbReference type="AlphaFoldDB" id="A0A511HLD5"/>
<evidence type="ECO:0000256" key="1">
    <source>
        <dbReference type="SAM" id="MobiDB-lite"/>
    </source>
</evidence>
<name>A0A511HLD5_9BACT</name>